<sequence length="475" mass="53819">MTTSPMEGTRPRKRPRLLPFPPGYRFLPSDTMLIVDYLMKKLMNPRLSYDNIIDTNIYKYNPWDLAGIHESQGSNQWYFFTSRDRKYPKGTRPNRAAGDGYWKATGAEKKIYNGKHMVGVKNSLVFCKGKPSNGEKTPWLMHEYLVHSAAQSKHSPSLSSNNMRLNDWVLCKIYKKPTKSNTDHYKNHFDGNGECTSPFNSDDNTPLFHSPEILDNRDDDDTVAIQPVYTIATDGIAYLGSEMVDPLLGFEDVNAWNMPEMVDPPLGFEDDDNSFFSFLLLDGSLRVLDLCSTAKDALVQIKEFTQELQSILRRRGDTKFTSEIKKYLTSRKALRKAIEKALENSKAKKLSNENESVATAGILKEVEIVSLGVFESLWSFISGPKAQSKLTGWSLVSKLTHHKRRASEEGETESNEFAKVDAALLSLIDHKIRTADVQNQLKNLELCIQGFDEGLECLSRRLIKTRVSLLNALNN</sequence>
<keyword evidence="8" id="KW-1185">Reference proteome</keyword>
<evidence type="ECO:0000256" key="5">
    <source>
        <dbReference type="SAM" id="Coils"/>
    </source>
</evidence>
<dbReference type="GO" id="GO:0048367">
    <property type="term" value="P:shoot system development"/>
    <property type="evidence" value="ECO:0007669"/>
    <property type="project" value="InterPro"/>
</dbReference>
<keyword evidence="2" id="KW-0238">DNA-binding</keyword>
<reference evidence="7" key="1">
    <citation type="journal article" date="2023" name="Plant J.">
        <title>Genome sequences and population genomics provide insights into the demographic history, inbreeding, and mutation load of two 'living fossil' tree species of Dipteronia.</title>
        <authorList>
            <person name="Feng Y."/>
            <person name="Comes H.P."/>
            <person name="Chen J."/>
            <person name="Zhu S."/>
            <person name="Lu R."/>
            <person name="Zhang X."/>
            <person name="Li P."/>
            <person name="Qiu J."/>
            <person name="Olsen K.M."/>
            <person name="Qiu Y."/>
        </authorList>
    </citation>
    <scope>NUCLEOTIDE SEQUENCE</scope>
    <source>
        <strain evidence="7">KIB01</strain>
    </source>
</reference>
<dbReference type="PANTHER" id="PTHR31719">
    <property type="entry name" value="NAC TRANSCRIPTION FACTOR 56"/>
    <property type="match status" value="1"/>
</dbReference>
<protein>
    <recommendedName>
        <fullName evidence="6">NAC domain-containing protein</fullName>
    </recommendedName>
</protein>
<dbReference type="GO" id="GO:0003677">
    <property type="term" value="F:DNA binding"/>
    <property type="evidence" value="ECO:0007669"/>
    <property type="project" value="UniProtKB-KW"/>
</dbReference>
<dbReference type="InterPro" id="IPR036093">
    <property type="entry name" value="NAC_dom_sf"/>
</dbReference>
<dbReference type="InterPro" id="IPR004320">
    <property type="entry name" value="BPS1_pln"/>
</dbReference>
<gene>
    <name evidence="7" type="ORF">Ddye_014660</name>
</gene>
<evidence type="ECO:0000259" key="6">
    <source>
        <dbReference type="PROSITE" id="PS51005"/>
    </source>
</evidence>
<keyword evidence="3" id="KW-0804">Transcription</keyword>
<evidence type="ECO:0000256" key="2">
    <source>
        <dbReference type="ARBA" id="ARBA00023125"/>
    </source>
</evidence>
<evidence type="ECO:0000256" key="4">
    <source>
        <dbReference type="ARBA" id="ARBA00023242"/>
    </source>
</evidence>
<keyword evidence="1" id="KW-0805">Transcription regulation</keyword>
<dbReference type="SUPFAM" id="SSF101941">
    <property type="entry name" value="NAC domain"/>
    <property type="match status" value="1"/>
</dbReference>
<dbReference type="AlphaFoldDB" id="A0AAE0CKT5"/>
<keyword evidence="4" id="KW-0539">Nucleus</keyword>
<feature type="coiled-coil region" evidence="5">
    <location>
        <begin position="294"/>
        <end position="344"/>
    </location>
</feature>
<dbReference type="GO" id="GO:0048364">
    <property type="term" value="P:root development"/>
    <property type="evidence" value="ECO:0007669"/>
    <property type="project" value="InterPro"/>
</dbReference>
<proteinExistence type="predicted"/>
<feature type="domain" description="NAC" evidence="6">
    <location>
        <begin position="20"/>
        <end position="176"/>
    </location>
</feature>
<evidence type="ECO:0000313" key="7">
    <source>
        <dbReference type="EMBL" id="KAK2654804.1"/>
    </source>
</evidence>
<dbReference type="Gene3D" id="2.170.150.80">
    <property type="entry name" value="NAC domain"/>
    <property type="match status" value="1"/>
</dbReference>
<evidence type="ECO:0000313" key="8">
    <source>
        <dbReference type="Proteomes" id="UP001280121"/>
    </source>
</evidence>
<name>A0AAE0CKT5_9ROSI</name>
<comment type="caution">
    <text evidence="7">The sequence shown here is derived from an EMBL/GenBank/DDBJ whole genome shotgun (WGS) entry which is preliminary data.</text>
</comment>
<dbReference type="EMBL" id="JANJYI010000004">
    <property type="protein sequence ID" value="KAK2654804.1"/>
    <property type="molecule type" value="Genomic_DNA"/>
</dbReference>
<dbReference type="Pfam" id="PF02365">
    <property type="entry name" value="NAM"/>
    <property type="match status" value="1"/>
</dbReference>
<dbReference type="InterPro" id="IPR003441">
    <property type="entry name" value="NAC-dom"/>
</dbReference>
<dbReference type="PROSITE" id="PS51005">
    <property type="entry name" value="NAC"/>
    <property type="match status" value="1"/>
</dbReference>
<dbReference type="PANTHER" id="PTHR31719:SF179">
    <property type="entry name" value="OS08G0148400 PROTEIN"/>
    <property type="match status" value="1"/>
</dbReference>
<dbReference type="Pfam" id="PF03087">
    <property type="entry name" value="BPS1"/>
    <property type="match status" value="1"/>
</dbReference>
<accession>A0AAE0CKT5</accession>
<dbReference type="GO" id="GO:0006355">
    <property type="term" value="P:regulation of DNA-templated transcription"/>
    <property type="evidence" value="ECO:0007669"/>
    <property type="project" value="InterPro"/>
</dbReference>
<organism evidence="7 8">
    <name type="scientific">Dipteronia dyeriana</name>
    <dbReference type="NCBI Taxonomy" id="168575"/>
    <lineage>
        <taxon>Eukaryota</taxon>
        <taxon>Viridiplantae</taxon>
        <taxon>Streptophyta</taxon>
        <taxon>Embryophyta</taxon>
        <taxon>Tracheophyta</taxon>
        <taxon>Spermatophyta</taxon>
        <taxon>Magnoliopsida</taxon>
        <taxon>eudicotyledons</taxon>
        <taxon>Gunneridae</taxon>
        <taxon>Pentapetalae</taxon>
        <taxon>rosids</taxon>
        <taxon>malvids</taxon>
        <taxon>Sapindales</taxon>
        <taxon>Sapindaceae</taxon>
        <taxon>Hippocastanoideae</taxon>
        <taxon>Acereae</taxon>
        <taxon>Dipteronia</taxon>
    </lineage>
</organism>
<evidence type="ECO:0000256" key="3">
    <source>
        <dbReference type="ARBA" id="ARBA00023163"/>
    </source>
</evidence>
<evidence type="ECO:0000256" key="1">
    <source>
        <dbReference type="ARBA" id="ARBA00023015"/>
    </source>
</evidence>
<dbReference type="Proteomes" id="UP001280121">
    <property type="component" value="Unassembled WGS sequence"/>
</dbReference>
<keyword evidence="5" id="KW-0175">Coiled coil</keyword>